<protein>
    <submittedName>
        <fullName evidence="2">Sulfurtransferase</fullName>
    </submittedName>
</protein>
<dbReference type="Gene3D" id="3.40.250.10">
    <property type="entry name" value="Rhodanese-like domain"/>
    <property type="match status" value="1"/>
</dbReference>
<organism evidence="2 3">
    <name type="scientific">Serinibacter arcticus</name>
    <dbReference type="NCBI Taxonomy" id="1655435"/>
    <lineage>
        <taxon>Bacteria</taxon>
        <taxon>Bacillati</taxon>
        <taxon>Actinomycetota</taxon>
        <taxon>Actinomycetes</taxon>
        <taxon>Micrococcales</taxon>
        <taxon>Beutenbergiaceae</taxon>
        <taxon>Serinibacter</taxon>
    </lineage>
</organism>
<dbReference type="InterPro" id="IPR044240">
    <property type="entry name" value="STR4-like"/>
</dbReference>
<evidence type="ECO:0000313" key="3">
    <source>
        <dbReference type="Proteomes" id="UP000245166"/>
    </source>
</evidence>
<dbReference type="Pfam" id="PF00581">
    <property type="entry name" value="Rhodanese"/>
    <property type="match status" value="1"/>
</dbReference>
<dbReference type="SUPFAM" id="SSF52821">
    <property type="entry name" value="Rhodanese/Cell cycle control phosphatase"/>
    <property type="match status" value="1"/>
</dbReference>
<dbReference type="InterPro" id="IPR001763">
    <property type="entry name" value="Rhodanese-like_dom"/>
</dbReference>
<name>A0A2U1ZXD6_9MICO</name>
<sequence>MTTPHPHVHGYAGDLTPQEAWTALEGDADAVLVDVRTPQEWAQVGIPDLTELDREPVLDPLQTFLGPNPDFLATLTAAGLEPGDGRTLVFLCKSGVRSIAAAQLATSAGFGPAYNVVDGYEGQFGPGWAPLGLPVAAYEGDR</sequence>
<dbReference type="AlphaFoldDB" id="A0A2U1ZXD6"/>
<gene>
    <name evidence="2" type="ORF">C8046_14110</name>
</gene>
<comment type="caution">
    <text evidence="2">The sequence shown here is derived from an EMBL/GenBank/DDBJ whole genome shotgun (WGS) entry which is preliminary data.</text>
</comment>
<dbReference type="InterPro" id="IPR036873">
    <property type="entry name" value="Rhodanese-like_dom_sf"/>
</dbReference>
<dbReference type="PANTHER" id="PTHR47377">
    <property type="entry name" value="RHODANESE-LIKE DOMAIN-CONTAINING PROTEIN 4, CHLOROPLASTIC"/>
    <property type="match status" value="1"/>
</dbReference>
<reference evidence="2 3" key="1">
    <citation type="submission" date="2018-03" db="EMBL/GenBank/DDBJ databases">
        <title>Genome assembly of novel Miniimonas species PCH200.</title>
        <authorList>
            <person name="Thakur V."/>
            <person name="Kumar V."/>
            <person name="Singh D."/>
        </authorList>
    </citation>
    <scope>NUCLEOTIDE SEQUENCE [LARGE SCALE GENOMIC DNA]</scope>
    <source>
        <strain evidence="2 3">PCH200</strain>
    </source>
</reference>
<dbReference type="PROSITE" id="PS50206">
    <property type="entry name" value="RHODANESE_3"/>
    <property type="match status" value="1"/>
</dbReference>
<dbReference type="EMBL" id="PYHR01000002">
    <property type="protein sequence ID" value="PWD51610.1"/>
    <property type="molecule type" value="Genomic_DNA"/>
</dbReference>
<dbReference type="PANTHER" id="PTHR47377:SF1">
    <property type="entry name" value="RHODANESE-LIKE DOMAIN-CONTAINING PROTEIN 4, CHLOROPLASTIC"/>
    <property type="match status" value="1"/>
</dbReference>
<accession>A0A2U1ZXD6</accession>
<proteinExistence type="predicted"/>
<dbReference type="Proteomes" id="UP000245166">
    <property type="component" value="Unassembled WGS sequence"/>
</dbReference>
<dbReference type="OrthoDB" id="9815890at2"/>
<keyword evidence="3" id="KW-1185">Reference proteome</keyword>
<dbReference type="RefSeq" id="WP_109229990.1">
    <property type="nucleotide sequence ID" value="NZ_PYHR01000002.1"/>
</dbReference>
<feature type="domain" description="Rhodanese" evidence="1">
    <location>
        <begin position="26"/>
        <end position="137"/>
    </location>
</feature>
<evidence type="ECO:0000259" key="1">
    <source>
        <dbReference type="PROSITE" id="PS50206"/>
    </source>
</evidence>
<dbReference type="SMART" id="SM00450">
    <property type="entry name" value="RHOD"/>
    <property type="match status" value="1"/>
</dbReference>
<evidence type="ECO:0000313" key="2">
    <source>
        <dbReference type="EMBL" id="PWD51610.1"/>
    </source>
</evidence>